<protein>
    <recommendedName>
        <fullName evidence="2">SH3b domain-containing protein</fullName>
    </recommendedName>
</protein>
<dbReference type="Gene3D" id="2.30.30.40">
    <property type="entry name" value="SH3 Domains"/>
    <property type="match status" value="1"/>
</dbReference>
<dbReference type="AlphaFoldDB" id="A0A383BXZ6"/>
<name>A0A383BXZ6_9ZZZZ</name>
<reference evidence="1" key="1">
    <citation type="submission" date="2018-05" db="EMBL/GenBank/DDBJ databases">
        <authorList>
            <person name="Lanie J.A."/>
            <person name="Ng W.-L."/>
            <person name="Kazmierczak K.M."/>
            <person name="Andrzejewski T.M."/>
            <person name="Davidsen T.M."/>
            <person name="Wayne K.J."/>
            <person name="Tettelin H."/>
            <person name="Glass J.I."/>
            <person name="Rusch D."/>
            <person name="Podicherti R."/>
            <person name="Tsui H.-C.T."/>
            <person name="Winkler M.E."/>
        </authorList>
    </citation>
    <scope>NUCLEOTIDE SEQUENCE</scope>
</reference>
<evidence type="ECO:0000313" key="1">
    <source>
        <dbReference type="EMBL" id="SVE24155.1"/>
    </source>
</evidence>
<dbReference type="EMBL" id="UINC01203755">
    <property type="protein sequence ID" value="SVE24155.1"/>
    <property type="molecule type" value="Genomic_DNA"/>
</dbReference>
<evidence type="ECO:0008006" key="2">
    <source>
        <dbReference type="Google" id="ProtNLM"/>
    </source>
</evidence>
<accession>A0A383BXZ6</accession>
<sequence length="63" mass="7456">METYLIIKKSHRVCLKPKGEICNRLKAGTKVYPIQTKGKWTQITWRNGKKKGWVQFSQDYTQI</sequence>
<gene>
    <name evidence="1" type="ORF">METZ01_LOCUS477009</name>
</gene>
<organism evidence="1">
    <name type="scientific">marine metagenome</name>
    <dbReference type="NCBI Taxonomy" id="408172"/>
    <lineage>
        <taxon>unclassified sequences</taxon>
        <taxon>metagenomes</taxon>
        <taxon>ecological metagenomes</taxon>
    </lineage>
</organism>
<proteinExistence type="predicted"/>